<evidence type="ECO:0000256" key="1">
    <source>
        <dbReference type="ARBA" id="ARBA00004429"/>
    </source>
</evidence>
<dbReference type="InterPro" id="IPR026032">
    <property type="entry name" value="HcaT-like"/>
</dbReference>
<keyword evidence="6 8" id="KW-1133">Transmembrane helix</keyword>
<dbReference type="GO" id="GO:0005886">
    <property type="term" value="C:plasma membrane"/>
    <property type="evidence" value="ECO:0007669"/>
    <property type="project" value="UniProtKB-SubCell"/>
</dbReference>
<dbReference type="SUPFAM" id="SSF103473">
    <property type="entry name" value="MFS general substrate transporter"/>
    <property type="match status" value="1"/>
</dbReference>
<accession>Q7MGU6</accession>
<dbReference type="NCBIfam" id="NF008346">
    <property type="entry name" value="PRK11128.1"/>
    <property type="match status" value="1"/>
</dbReference>
<feature type="transmembrane region" description="Helical" evidence="8">
    <location>
        <begin position="259"/>
        <end position="278"/>
    </location>
</feature>
<dbReference type="PIRSF" id="PIRSF004925">
    <property type="entry name" value="HcaT"/>
    <property type="match status" value="1"/>
</dbReference>
<feature type="transmembrane region" description="Helical" evidence="8">
    <location>
        <begin position="179"/>
        <end position="199"/>
    </location>
</feature>
<reference evidence="10 11" key="1">
    <citation type="journal article" date="2003" name="Genome Res.">
        <title>Comparative genome analysis of Vibrio vulnificus, a marine pathogen.</title>
        <authorList>
            <person name="Chen C.Y."/>
            <person name="Wu K.M."/>
            <person name="Chang Y.C."/>
            <person name="Chang C.H."/>
            <person name="Tsai H.C."/>
            <person name="Liao T.L."/>
            <person name="Liu Y.M."/>
            <person name="Chen H.J."/>
            <person name="Shen A.B."/>
            <person name="Li J.C."/>
            <person name="Su T.L."/>
            <person name="Shao C.P."/>
            <person name="Lee C.T."/>
            <person name="Hor L.I."/>
            <person name="Tsai S.F."/>
        </authorList>
    </citation>
    <scope>NUCLEOTIDE SEQUENCE [LARGE SCALE GENOMIC DNA]</scope>
    <source>
        <strain evidence="10 11">YJ016</strain>
    </source>
</reference>
<evidence type="ECO:0000259" key="9">
    <source>
        <dbReference type="Pfam" id="PF12832"/>
    </source>
</evidence>
<comment type="subcellular location">
    <subcellularLocation>
        <location evidence="1">Cell inner membrane</location>
        <topology evidence="1">Multi-pass membrane protein</topology>
    </subcellularLocation>
</comment>
<feature type="transmembrane region" description="Helical" evidence="8">
    <location>
        <begin position="115"/>
        <end position="134"/>
    </location>
</feature>
<feature type="transmembrane region" description="Helical" evidence="8">
    <location>
        <begin position="374"/>
        <end position="392"/>
    </location>
</feature>
<proteinExistence type="predicted"/>
<dbReference type="Gene3D" id="1.20.1250.20">
    <property type="entry name" value="MFS general substrate transporter like domains"/>
    <property type="match status" value="2"/>
</dbReference>
<feature type="transmembrane region" description="Helical" evidence="8">
    <location>
        <begin position="310"/>
        <end position="333"/>
    </location>
</feature>
<keyword evidence="3" id="KW-1003">Cell membrane</keyword>
<organism evidence="10 11">
    <name type="scientific">Vibrio vulnificus (strain YJ016)</name>
    <dbReference type="NCBI Taxonomy" id="196600"/>
    <lineage>
        <taxon>Bacteria</taxon>
        <taxon>Pseudomonadati</taxon>
        <taxon>Pseudomonadota</taxon>
        <taxon>Gammaproteobacteria</taxon>
        <taxon>Vibrionales</taxon>
        <taxon>Vibrionaceae</taxon>
        <taxon>Vibrio</taxon>
    </lineage>
</organism>
<dbReference type="InterPro" id="IPR024989">
    <property type="entry name" value="MFS_assoc_dom"/>
</dbReference>
<dbReference type="STRING" id="672.VV93_v1c28480"/>
<protein>
    <submittedName>
        <fullName evidence="10">Permease</fullName>
    </submittedName>
</protein>
<dbReference type="AlphaFoldDB" id="Q7MGU6"/>
<evidence type="ECO:0000256" key="4">
    <source>
        <dbReference type="ARBA" id="ARBA00022519"/>
    </source>
</evidence>
<dbReference type="GO" id="GO:0030395">
    <property type="term" value="F:lactose binding"/>
    <property type="evidence" value="ECO:0007669"/>
    <property type="project" value="TreeGrafter"/>
</dbReference>
<dbReference type="Pfam" id="PF12832">
    <property type="entry name" value="MFS_1_like"/>
    <property type="match status" value="1"/>
</dbReference>
<dbReference type="EMBL" id="BA000037">
    <property type="protein sequence ID" value="BAC95894.1"/>
    <property type="molecule type" value="Genomic_DNA"/>
</dbReference>
<keyword evidence="5 8" id="KW-0812">Transmembrane</keyword>
<evidence type="ECO:0000256" key="5">
    <source>
        <dbReference type="ARBA" id="ARBA00022692"/>
    </source>
</evidence>
<dbReference type="HOGENOM" id="CLU_013133_6_0_6"/>
<keyword evidence="2" id="KW-0813">Transport</keyword>
<evidence type="ECO:0000256" key="8">
    <source>
        <dbReference type="SAM" id="Phobius"/>
    </source>
</evidence>
<feature type="transmembrane region" description="Helical" evidence="8">
    <location>
        <begin position="26"/>
        <end position="49"/>
    </location>
</feature>
<evidence type="ECO:0000256" key="6">
    <source>
        <dbReference type="ARBA" id="ARBA00022989"/>
    </source>
</evidence>
<dbReference type="NCBIfam" id="NF037955">
    <property type="entry name" value="mfs"/>
    <property type="match status" value="1"/>
</dbReference>
<feature type="transmembrane region" description="Helical" evidence="8">
    <location>
        <begin position="155"/>
        <end position="173"/>
    </location>
</feature>
<evidence type="ECO:0000256" key="2">
    <source>
        <dbReference type="ARBA" id="ARBA00022448"/>
    </source>
</evidence>
<keyword evidence="7 8" id="KW-0472">Membrane</keyword>
<evidence type="ECO:0000313" key="10">
    <source>
        <dbReference type="EMBL" id="BAC95894.1"/>
    </source>
</evidence>
<gene>
    <name evidence="10" type="ordered locus">VV3130</name>
</gene>
<feature type="transmembrane region" description="Helical" evidence="8">
    <location>
        <begin position="219"/>
        <end position="239"/>
    </location>
</feature>
<sequence length="415" mass="45688">MAPIFLSSVFRSTDPRITIMFKPSPYGWISQYFLGFFFAYGVYLPFWSLWFKEQGVSSTDIGLLVGIGLATRCVANMVITPRIHKAEHIMPALRWLSFAALIFVGFHFFTGGSFWLMALATVLFNLCCGPVVPLSDALANYYARLKMLDYGRTRLWGSIAFIAGSTVVGYLISLYGTDMILYTALVGVFISLLLSMRSANVMPVTRSEHHSERPKLTQLLTDGPVVKFLLLAALIQGSHAAYYSFSAIYWQQAGHSEEIIGYLWSLGVVSEVAVFALSKRLFAGWSLRALFVAASIGVMLRWGITASTTLLLGLVLVQLLHGVTFAMAHIAAIQYIQNSEEHKMVALQALYNALPLGAFIAAMTAFSGWGFEHWGANVFWVMAAMGLVALFIKVAPVTSQVQDVSVVKAEPNAQN</sequence>
<dbReference type="CDD" id="cd17335">
    <property type="entry name" value="MFS_MFSD6"/>
    <property type="match status" value="1"/>
</dbReference>
<evidence type="ECO:0000256" key="7">
    <source>
        <dbReference type="ARBA" id="ARBA00023136"/>
    </source>
</evidence>
<evidence type="ECO:0000256" key="3">
    <source>
        <dbReference type="ARBA" id="ARBA00022475"/>
    </source>
</evidence>
<dbReference type="KEGG" id="vvy:VV3130"/>
<feature type="transmembrane region" description="Helical" evidence="8">
    <location>
        <begin position="92"/>
        <end position="109"/>
    </location>
</feature>
<dbReference type="PANTHER" id="PTHR23522">
    <property type="entry name" value="BLL5896 PROTEIN"/>
    <property type="match status" value="1"/>
</dbReference>
<dbReference type="InterPro" id="IPR036259">
    <property type="entry name" value="MFS_trans_sf"/>
</dbReference>
<dbReference type="Proteomes" id="UP000002675">
    <property type="component" value="Chromosome I"/>
</dbReference>
<dbReference type="eggNOG" id="COG2814">
    <property type="taxonomic scope" value="Bacteria"/>
</dbReference>
<keyword evidence="4" id="KW-0997">Cell inner membrane</keyword>
<name>Q7MGU6_VIBVY</name>
<evidence type="ECO:0000313" key="11">
    <source>
        <dbReference type="Proteomes" id="UP000002675"/>
    </source>
</evidence>
<feature type="transmembrane region" description="Helical" evidence="8">
    <location>
        <begin position="345"/>
        <end position="368"/>
    </location>
</feature>
<feature type="transmembrane region" description="Helical" evidence="8">
    <location>
        <begin position="285"/>
        <end position="304"/>
    </location>
</feature>
<dbReference type="GO" id="GO:0015528">
    <property type="term" value="F:lactose:proton symporter activity"/>
    <property type="evidence" value="ECO:0007669"/>
    <property type="project" value="TreeGrafter"/>
</dbReference>
<dbReference type="PANTHER" id="PTHR23522:SF10">
    <property type="entry name" value="3-PHENYLPROPIONIC ACID TRANSPORTER-RELATED"/>
    <property type="match status" value="1"/>
</dbReference>
<feature type="domain" description="Major facilitator superfamily associated" evidence="9">
    <location>
        <begin position="32"/>
        <end position="380"/>
    </location>
</feature>